<dbReference type="InterPro" id="IPR001250">
    <property type="entry name" value="Man6P_Isoase-1"/>
</dbReference>
<dbReference type="Gene3D" id="2.60.120.10">
    <property type="entry name" value="Jelly Rolls"/>
    <property type="match status" value="2"/>
</dbReference>
<dbReference type="GO" id="GO:0008270">
    <property type="term" value="F:zinc ion binding"/>
    <property type="evidence" value="ECO:0007669"/>
    <property type="project" value="InterPro"/>
</dbReference>
<comment type="similarity">
    <text evidence="2">Belongs to the mannose-6-phosphate isomerase type 1 family.</text>
</comment>
<evidence type="ECO:0000259" key="9">
    <source>
        <dbReference type="Pfam" id="PF20511"/>
    </source>
</evidence>
<feature type="active site" evidence="8">
    <location>
        <position position="207"/>
    </location>
</feature>
<dbReference type="InterPro" id="IPR046457">
    <property type="entry name" value="PMI_typeI_cat"/>
</dbReference>
<dbReference type="EMBL" id="JAEQMG010000076">
    <property type="protein sequence ID" value="MBK6088683.1"/>
    <property type="molecule type" value="Genomic_DNA"/>
</dbReference>
<dbReference type="InterPro" id="IPR014710">
    <property type="entry name" value="RmlC-like_jellyroll"/>
</dbReference>
<dbReference type="EC" id="5.3.1.8" evidence="3"/>
<evidence type="ECO:0000256" key="5">
    <source>
        <dbReference type="ARBA" id="ARBA00022833"/>
    </source>
</evidence>
<evidence type="ECO:0000256" key="8">
    <source>
        <dbReference type="PIRSR" id="PIRSR036894-2"/>
    </source>
</evidence>
<name>A0A934U193_9FIRM</name>
<dbReference type="RefSeq" id="WP_092968258.1">
    <property type="nucleotide sequence ID" value="NZ_JAEQMG010000076.1"/>
</dbReference>
<dbReference type="InterPro" id="IPR051804">
    <property type="entry name" value="Carb_Metab_Reg_Kinase/Isom"/>
</dbReference>
<dbReference type="Proteomes" id="UP000633365">
    <property type="component" value="Unassembled WGS sequence"/>
</dbReference>
<dbReference type="Pfam" id="PF20511">
    <property type="entry name" value="PMI_typeI_cat"/>
    <property type="match status" value="1"/>
</dbReference>
<feature type="binding site" evidence="7">
    <location>
        <position position="111"/>
    </location>
    <ligand>
        <name>Zn(2+)</name>
        <dbReference type="ChEBI" id="CHEBI:29105"/>
    </ligand>
</feature>
<keyword evidence="4 7" id="KW-0479">Metal-binding</keyword>
<dbReference type="PANTHER" id="PTHR42742">
    <property type="entry name" value="TRANSCRIPTIONAL REPRESSOR MPRA"/>
    <property type="match status" value="1"/>
</dbReference>
<dbReference type="NCBIfam" id="TIGR00218">
    <property type="entry name" value="manA"/>
    <property type="match status" value="1"/>
</dbReference>
<dbReference type="AlphaFoldDB" id="A0A934U193"/>
<evidence type="ECO:0000313" key="11">
    <source>
        <dbReference type="Proteomes" id="UP000633365"/>
    </source>
</evidence>
<proteinExistence type="inferred from homology"/>
<evidence type="ECO:0000256" key="4">
    <source>
        <dbReference type="ARBA" id="ARBA00022723"/>
    </source>
</evidence>
<organism evidence="10 11">
    <name type="scientific">Ruminococcus difficilis</name>
    <dbReference type="NCBI Taxonomy" id="2763069"/>
    <lineage>
        <taxon>Bacteria</taxon>
        <taxon>Bacillati</taxon>
        <taxon>Bacillota</taxon>
        <taxon>Clostridia</taxon>
        <taxon>Eubacteriales</taxon>
        <taxon>Oscillospiraceae</taxon>
        <taxon>Ruminococcus</taxon>
    </lineage>
</organism>
<keyword evidence="11" id="KW-1185">Reference proteome</keyword>
<keyword evidence="6 10" id="KW-0413">Isomerase</keyword>
<comment type="catalytic activity">
    <reaction evidence="1">
        <text>D-mannose 6-phosphate = D-fructose 6-phosphate</text>
        <dbReference type="Rhea" id="RHEA:12356"/>
        <dbReference type="ChEBI" id="CHEBI:58735"/>
        <dbReference type="ChEBI" id="CHEBI:61527"/>
        <dbReference type="EC" id="5.3.1.8"/>
    </reaction>
</comment>
<evidence type="ECO:0000256" key="1">
    <source>
        <dbReference type="ARBA" id="ARBA00000757"/>
    </source>
</evidence>
<feature type="domain" description="Phosphomannose isomerase type I catalytic" evidence="9">
    <location>
        <begin position="19"/>
        <end position="119"/>
    </location>
</feature>
<feature type="binding site" evidence="7">
    <location>
        <position position="187"/>
    </location>
    <ligand>
        <name>Zn(2+)</name>
        <dbReference type="ChEBI" id="CHEBI:29105"/>
    </ligand>
</feature>
<evidence type="ECO:0000256" key="6">
    <source>
        <dbReference type="ARBA" id="ARBA00023235"/>
    </source>
</evidence>
<accession>A0A934U193</accession>
<feature type="binding site" evidence="7">
    <location>
        <position position="129"/>
    </location>
    <ligand>
        <name>Zn(2+)</name>
        <dbReference type="ChEBI" id="CHEBI:29105"/>
    </ligand>
</feature>
<dbReference type="SUPFAM" id="SSF51182">
    <property type="entry name" value="RmlC-like cupins"/>
    <property type="match status" value="1"/>
</dbReference>
<keyword evidence="5 7" id="KW-0862">Zinc</keyword>
<dbReference type="InterPro" id="IPR011051">
    <property type="entry name" value="RmlC_Cupin_sf"/>
</dbReference>
<evidence type="ECO:0000313" key="10">
    <source>
        <dbReference type="EMBL" id="MBK6088683.1"/>
    </source>
</evidence>
<dbReference type="PIRSF" id="PIRSF036894">
    <property type="entry name" value="PMI_Firm_short"/>
    <property type="match status" value="1"/>
</dbReference>
<dbReference type="PANTHER" id="PTHR42742:SF3">
    <property type="entry name" value="FRUCTOKINASE"/>
    <property type="match status" value="1"/>
</dbReference>
<dbReference type="GO" id="GO:0005975">
    <property type="term" value="P:carbohydrate metabolic process"/>
    <property type="evidence" value="ECO:0007669"/>
    <property type="project" value="InterPro"/>
</dbReference>
<sequence length="338" mass="38114">MYRTNRNSLSNKQNKPFLLKPVGKDYLWGGERLNDDFGKNIPMSPLAETWECSTHPDGPSTVVSGTFKGMTLTEVLKRHPEFLGTHPRTQGELPILIKLIDAKQDLSVQVHPDDEYAAAHENGQLGKTEMWYVLDAAPEASLVYGLHHKTDKKTIRSAIENGKLEKYLQKVSIKKDDVFYIEAGTIHAIGAGALIAEIQENSNLTYRLYDYDRVDKNGRKRQLHVDKALEVAGLDSSAEPHQPMRVLKYQPGWASELLCRCKYFQVERIILNTEKRKDKVPFQVGEVSFNVLLCLSGCGIMFYGEEVLLFFKGDCIFVPADSVEMEIYGKAALLKVSC</sequence>
<evidence type="ECO:0000256" key="3">
    <source>
        <dbReference type="ARBA" id="ARBA00011956"/>
    </source>
</evidence>
<dbReference type="CDD" id="cd07010">
    <property type="entry name" value="cupin_PMI_type_I_N_bac"/>
    <property type="match status" value="1"/>
</dbReference>
<evidence type="ECO:0000256" key="2">
    <source>
        <dbReference type="ARBA" id="ARBA00010772"/>
    </source>
</evidence>
<gene>
    <name evidence="10" type="primary">manA</name>
    <name evidence="10" type="ORF">JKK62_08475</name>
</gene>
<comment type="cofactor">
    <cofactor evidence="7">
        <name>Zn(2+)</name>
        <dbReference type="ChEBI" id="CHEBI:29105"/>
    </cofactor>
    <text evidence="7">Binds 1 zinc ion per subunit.</text>
</comment>
<reference evidence="10" key="1">
    <citation type="submission" date="2021-01" db="EMBL/GenBank/DDBJ databases">
        <title>Genome public.</title>
        <authorList>
            <person name="Liu C."/>
            <person name="Sun Q."/>
        </authorList>
    </citation>
    <scope>NUCLEOTIDE SEQUENCE</scope>
    <source>
        <strain evidence="10">M6</strain>
    </source>
</reference>
<comment type="caution">
    <text evidence="10">The sequence shown here is derived from an EMBL/GenBank/DDBJ whole genome shotgun (WGS) entry which is preliminary data.</text>
</comment>
<dbReference type="GO" id="GO:0004476">
    <property type="term" value="F:mannose-6-phosphate isomerase activity"/>
    <property type="evidence" value="ECO:0007669"/>
    <property type="project" value="UniProtKB-EC"/>
</dbReference>
<protein>
    <recommendedName>
        <fullName evidence="3">mannose-6-phosphate isomerase</fullName>
        <ecNumber evidence="3">5.3.1.8</ecNumber>
    </recommendedName>
</protein>
<dbReference type="InterPro" id="IPR014628">
    <property type="entry name" value="Man6P_isomerase_Firm_short"/>
</dbReference>
<evidence type="ECO:0000256" key="7">
    <source>
        <dbReference type="PIRSR" id="PIRSR036894-1"/>
    </source>
</evidence>